<evidence type="ECO:0000259" key="8">
    <source>
        <dbReference type="PROSITE" id="PS51096"/>
    </source>
</evidence>
<dbReference type="PANTHER" id="PTHR33799">
    <property type="entry name" value="PTS PERMEASE-RELATED-RELATED"/>
    <property type="match status" value="1"/>
</dbReference>
<dbReference type="AlphaFoldDB" id="A0A2H6CS81"/>
<keyword evidence="6" id="KW-0598">Phosphotransferase system</keyword>
<evidence type="ECO:0000313" key="9">
    <source>
        <dbReference type="EMBL" id="GBD67849.1"/>
    </source>
</evidence>
<proteinExistence type="predicted"/>
<reference evidence="9 10" key="1">
    <citation type="submission" date="2016-05" db="EMBL/GenBank/DDBJ databases">
        <title>Whole genome sequencing of Tetragenococcus halophilus subsp. halophilus NISL 7118.</title>
        <authorList>
            <person name="Shiwa Y."/>
            <person name="Nishimura I."/>
            <person name="Yoshikawa H."/>
            <person name="Koyama Y."/>
            <person name="Oguma T."/>
        </authorList>
    </citation>
    <scope>NUCLEOTIDE SEQUENCE [LARGE SCALE GENOMIC DNA]</scope>
    <source>
        <strain evidence="9 10">NISL 7118</strain>
    </source>
</reference>
<dbReference type="Gene3D" id="3.40.50.510">
    <property type="entry name" value="Phosphotransferase system, mannose-type IIA component"/>
    <property type="match status" value="1"/>
</dbReference>
<dbReference type="Proteomes" id="UP000236214">
    <property type="component" value="Unassembled WGS sequence"/>
</dbReference>
<comment type="subcellular location">
    <subcellularLocation>
        <location evidence="1">Cytoplasm</location>
    </subcellularLocation>
</comment>
<name>A0A2H6CS81_TETHA</name>
<dbReference type="PROSITE" id="PS51096">
    <property type="entry name" value="PTS_EIIA_TYPE_4"/>
    <property type="match status" value="1"/>
</dbReference>
<keyword evidence="5" id="KW-0808">Transferase</keyword>
<dbReference type="EMBL" id="BDEC01000025">
    <property type="protein sequence ID" value="GBD67849.1"/>
    <property type="molecule type" value="Genomic_DNA"/>
</dbReference>
<dbReference type="CDD" id="cd00006">
    <property type="entry name" value="PTS_IIA_man"/>
    <property type="match status" value="1"/>
</dbReference>
<keyword evidence="4" id="KW-0762">Sugar transport</keyword>
<dbReference type="RefSeq" id="WP_103103383.1">
    <property type="nucleotide sequence ID" value="NZ_BDEC01000025.1"/>
</dbReference>
<keyword evidence="10" id="KW-1185">Reference proteome</keyword>
<organism evidence="9 10">
    <name type="scientific">Tetragenococcus halophilus subsp. halophilus</name>
    <dbReference type="NCBI Taxonomy" id="1513897"/>
    <lineage>
        <taxon>Bacteria</taxon>
        <taxon>Bacillati</taxon>
        <taxon>Bacillota</taxon>
        <taxon>Bacilli</taxon>
        <taxon>Lactobacillales</taxon>
        <taxon>Enterococcaceae</taxon>
        <taxon>Tetragenococcus</taxon>
    </lineage>
</organism>
<evidence type="ECO:0000256" key="3">
    <source>
        <dbReference type="ARBA" id="ARBA00022490"/>
    </source>
</evidence>
<dbReference type="SUPFAM" id="SSF53062">
    <property type="entry name" value="PTS system fructose IIA component-like"/>
    <property type="match status" value="1"/>
</dbReference>
<dbReference type="InterPro" id="IPR004701">
    <property type="entry name" value="PTS_EIIA_man-typ"/>
</dbReference>
<evidence type="ECO:0000256" key="6">
    <source>
        <dbReference type="ARBA" id="ARBA00022683"/>
    </source>
</evidence>
<comment type="caution">
    <text evidence="9">The sequence shown here is derived from an EMBL/GenBank/DDBJ whole genome shotgun (WGS) entry which is preliminary data.</text>
</comment>
<keyword evidence="7" id="KW-0418">Kinase</keyword>
<gene>
    <name evidence="9" type="ORF">TEHN7118_0655</name>
</gene>
<dbReference type="InterPro" id="IPR051471">
    <property type="entry name" value="Bacterial_PTS_sugar_comp"/>
</dbReference>
<evidence type="ECO:0000256" key="4">
    <source>
        <dbReference type="ARBA" id="ARBA00022597"/>
    </source>
</evidence>
<dbReference type="GO" id="GO:0005737">
    <property type="term" value="C:cytoplasm"/>
    <property type="evidence" value="ECO:0007669"/>
    <property type="project" value="UniProtKB-SubCell"/>
</dbReference>
<evidence type="ECO:0000256" key="2">
    <source>
        <dbReference type="ARBA" id="ARBA00022448"/>
    </source>
</evidence>
<dbReference type="GO" id="GO:0016020">
    <property type="term" value="C:membrane"/>
    <property type="evidence" value="ECO:0007669"/>
    <property type="project" value="InterPro"/>
</dbReference>
<evidence type="ECO:0000256" key="7">
    <source>
        <dbReference type="ARBA" id="ARBA00022777"/>
    </source>
</evidence>
<keyword evidence="2" id="KW-0813">Transport</keyword>
<dbReference type="GO" id="GO:0009401">
    <property type="term" value="P:phosphoenolpyruvate-dependent sugar phosphotransferase system"/>
    <property type="evidence" value="ECO:0007669"/>
    <property type="project" value="UniProtKB-KW"/>
</dbReference>
<accession>A0A2H6CS81</accession>
<dbReference type="PANTHER" id="PTHR33799:SF1">
    <property type="entry name" value="PTS SYSTEM MANNOSE-SPECIFIC EIIAB COMPONENT-RELATED"/>
    <property type="match status" value="1"/>
</dbReference>
<protein>
    <recommendedName>
        <fullName evidence="8">PTS EIIA type-4 domain-containing protein</fullName>
    </recommendedName>
</protein>
<dbReference type="Pfam" id="PF03610">
    <property type="entry name" value="EIIA-man"/>
    <property type="match status" value="1"/>
</dbReference>
<evidence type="ECO:0000256" key="1">
    <source>
        <dbReference type="ARBA" id="ARBA00004496"/>
    </source>
</evidence>
<evidence type="ECO:0000313" key="10">
    <source>
        <dbReference type="Proteomes" id="UP000236214"/>
    </source>
</evidence>
<keyword evidence="3" id="KW-0963">Cytoplasm</keyword>
<sequence>MIILSGHNKYGKNLLDSAEMIGGKQKNIYTVDFTEDMSVKDIYNSYENIARDTNEDILILSDIPGGSPANAALLYKNQHKQVRVFTGLNLTMLLSLIMGESVSSSIESAINSIKEL</sequence>
<evidence type="ECO:0000256" key="5">
    <source>
        <dbReference type="ARBA" id="ARBA00022679"/>
    </source>
</evidence>
<feature type="domain" description="PTS EIIA type-4" evidence="8">
    <location>
        <begin position="1"/>
        <end position="116"/>
    </location>
</feature>
<dbReference type="InterPro" id="IPR036662">
    <property type="entry name" value="PTS_EIIA_man-typ_sf"/>
</dbReference>
<dbReference type="InterPro" id="IPR033887">
    <property type="entry name" value="PTS_IIA_man"/>
</dbReference>
<dbReference type="GO" id="GO:0016301">
    <property type="term" value="F:kinase activity"/>
    <property type="evidence" value="ECO:0007669"/>
    <property type="project" value="UniProtKB-KW"/>
</dbReference>